<dbReference type="EMBL" id="CAUOFW020004322">
    <property type="protein sequence ID" value="CAK9165119.1"/>
    <property type="molecule type" value="Genomic_DNA"/>
</dbReference>
<evidence type="ECO:0000256" key="8">
    <source>
        <dbReference type="ARBA" id="ARBA00031340"/>
    </source>
</evidence>
<evidence type="ECO:0000256" key="7">
    <source>
        <dbReference type="ARBA" id="ARBA00023136"/>
    </source>
</evidence>
<comment type="similarity">
    <text evidence="2">Belongs to the COG4 family.</text>
</comment>
<keyword evidence="5" id="KW-0653">Protein transport</keyword>
<dbReference type="InterPro" id="IPR013167">
    <property type="entry name" value="COG4_M"/>
</dbReference>
<evidence type="ECO:0000313" key="12">
    <source>
        <dbReference type="Proteomes" id="UP001642360"/>
    </source>
</evidence>
<evidence type="ECO:0000313" key="10">
    <source>
        <dbReference type="EMBL" id="CAK9165119.1"/>
    </source>
</evidence>
<comment type="subcellular location">
    <subcellularLocation>
        <location evidence="1">Golgi apparatus membrane</location>
        <topology evidence="1">Peripheral membrane protein</topology>
    </subcellularLocation>
</comment>
<dbReference type="InterPro" id="IPR048682">
    <property type="entry name" value="COG4"/>
</dbReference>
<protein>
    <recommendedName>
        <fullName evidence="3">Conserved oligomeric Golgi complex subunit 4</fullName>
    </recommendedName>
    <alternativeName>
        <fullName evidence="8">Component of oligomeric Golgi complex 4</fullName>
    </alternativeName>
</protein>
<comment type="caution">
    <text evidence="10">The sequence shown here is derived from an EMBL/GenBank/DDBJ whole genome shotgun (WGS) entry which is preliminary data.</text>
</comment>
<reference evidence="10 12" key="1">
    <citation type="submission" date="2024-02" db="EMBL/GenBank/DDBJ databases">
        <authorList>
            <person name="Vignale AGUSTIN F."/>
            <person name="Sosa J E."/>
            <person name="Modenutti C."/>
        </authorList>
    </citation>
    <scope>NUCLEOTIDE SEQUENCE [LARGE SCALE GENOMIC DNA]</scope>
</reference>
<proteinExistence type="inferred from homology"/>
<dbReference type="InterPro" id="IPR048680">
    <property type="entry name" value="COG4_N"/>
</dbReference>
<dbReference type="Pfam" id="PF20663">
    <property type="entry name" value="COG4_N"/>
    <property type="match status" value="1"/>
</dbReference>
<evidence type="ECO:0000256" key="2">
    <source>
        <dbReference type="ARBA" id="ARBA00009215"/>
    </source>
</evidence>
<evidence type="ECO:0000256" key="6">
    <source>
        <dbReference type="ARBA" id="ARBA00023034"/>
    </source>
</evidence>
<evidence type="ECO:0000313" key="11">
    <source>
        <dbReference type="EMBL" id="CAK9182176.1"/>
    </source>
</evidence>
<dbReference type="GO" id="GO:0015031">
    <property type="term" value="P:protein transport"/>
    <property type="evidence" value="ECO:0007669"/>
    <property type="project" value="UniProtKB-KW"/>
</dbReference>
<feature type="domain" description="COG4 transport protein middle alpha-helical bundle" evidence="9">
    <location>
        <begin position="54"/>
        <end position="331"/>
    </location>
</feature>
<evidence type="ECO:0000256" key="1">
    <source>
        <dbReference type="ARBA" id="ARBA00004395"/>
    </source>
</evidence>
<keyword evidence="7" id="KW-0472">Membrane</keyword>
<dbReference type="GO" id="GO:0000139">
    <property type="term" value="C:Golgi membrane"/>
    <property type="evidence" value="ECO:0007669"/>
    <property type="project" value="UniProtKB-SubCell"/>
</dbReference>
<dbReference type="PANTHER" id="PTHR24016">
    <property type="entry name" value="CONSERVED OLIGOMERIC GOLGI COMPLEX SUBUNIT 4"/>
    <property type="match status" value="1"/>
</dbReference>
<gene>
    <name evidence="10" type="ORF">ILEXP_LOCUS34263</name>
    <name evidence="11" type="ORF">ILEXP_LOCUS52318</name>
</gene>
<name>A0ABC8T6T1_9AQUA</name>
<dbReference type="Proteomes" id="UP001642360">
    <property type="component" value="Unassembled WGS sequence"/>
</dbReference>
<dbReference type="EMBL" id="CAUOFW020008279">
    <property type="protein sequence ID" value="CAK9182176.1"/>
    <property type="molecule type" value="Genomic_DNA"/>
</dbReference>
<evidence type="ECO:0000259" key="9">
    <source>
        <dbReference type="SMART" id="SM00762"/>
    </source>
</evidence>
<keyword evidence="12" id="KW-1185">Reference proteome</keyword>
<dbReference type="SMART" id="SM00762">
    <property type="entry name" value="Cog4"/>
    <property type="match status" value="1"/>
</dbReference>
<accession>A0ABC8T6T1</accession>
<sequence>MTCLHHKFIACQRALDFELDTILSQRPDLDKQLSNLHKSRKLLEIVKADSDHMLSNVRSTYNLADQVSGKFRQLDLAQSCVNDTLLCIDAIIERGNCIDGIKKALQTEDFESAAKYIQTFLQIMPNTEILVWIKENLIYVMRWNVYAIYELQDECDSRGSLILKKYIEYRKLAKLTSEINTYKRNLLSVRDQGSDPREIELYLEEILQLTRLGEDYTDYMVSKIRGLRSVDPELLPQATRVFRSENFSQVVQDITGYYVILEGFFLVENVRKAISIDEHVLDSLTMSMVDDVFYVLQSCCRKSISTFNINSVIAILSSVVSLLGGEYNEAL</sequence>
<evidence type="ECO:0000256" key="4">
    <source>
        <dbReference type="ARBA" id="ARBA00022448"/>
    </source>
</evidence>
<dbReference type="PANTHER" id="PTHR24016:SF0">
    <property type="entry name" value="CONSERVED OLIGOMERIC GOLGI COMPLEX SUBUNIT 4"/>
    <property type="match status" value="1"/>
</dbReference>
<keyword evidence="4" id="KW-0813">Transport</keyword>
<evidence type="ECO:0000256" key="3">
    <source>
        <dbReference type="ARBA" id="ARBA00020975"/>
    </source>
</evidence>
<organism evidence="10 12">
    <name type="scientific">Ilex paraguariensis</name>
    <name type="common">yerba mate</name>
    <dbReference type="NCBI Taxonomy" id="185542"/>
    <lineage>
        <taxon>Eukaryota</taxon>
        <taxon>Viridiplantae</taxon>
        <taxon>Streptophyta</taxon>
        <taxon>Embryophyta</taxon>
        <taxon>Tracheophyta</taxon>
        <taxon>Spermatophyta</taxon>
        <taxon>Magnoliopsida</taxon>
        <taxon>eudicotyledons</taxon>
        <taxon>Gunneridae</taxon>
        <taxon>Pentapetalae</taxon>
        <taxon>asterids</taxon>
        <taxon>campanulids</taxon>
        <taxon>Aquifoliales</taxon>
        <taxon>Aquifoliaceae</taxon>
        <taxon>Ilex</taxon>
    </lineage>
</organism>
<keyword evidence="6" id="KW-0333">Golgi apparatus</keyword>
<dbReference type="AlphaFoldDB" id="A0ABC8T6T1"/>
<dbReference type="Pfam" id="PF08318">
    <property type="entry name" value="COG4_m"/>
    <property type="match status" value="1"/>
</dbReference>
<evidence type="ECO:0000256" key="5">
    <source>
        <dbReference type="ARBA" id="ARBA00022927"/>
    </source>
</evidence>